<accession>E6V3T0</accession>
<evidence type="ECO:0000256" key="2">
    <source>
        <dbReference type="ARBA" id="ARBA00022759"/>
    </source>
</evidence>
<evidence type="ECO:0000256" key="4">
    <source>
        <dbReference type="SAM" id="MobiDB-lite"/>
    </source>
</evidence>
<dbReference type="SMART" id="SM00318">
    <property type="entry name" value="SNc"/>
    <property type="match status" value="1"/>
</dbReference>
<sequence>MTLRALLLGALLALPLAAQAGPRTCLVVGVSDGDTITARCGPAGSYEQVKVRFNGIDAPEKRQPFGQRSKEALSDLVYMKDAQLDCGKVDRYGRSVCKVMVSPTSAPNGAKTLDAGLAMVTVGMAWWYRAYAKEQTPQERGQYEFAEFEAKAKHVGLWHDAEPVPPWEWRKEDARGEGHARARRLNGVSN</sequence>
<gene>
    <name evidence="7" type="ordered locus">Varpa_2756</name>
</gene>
<evidence type="ECO:0000256" key="3">
    <source>
        <dbReference type="ARBA" id="ARBA00022801"/>
    </source>
</evidence>
<reference evidence="8" key="1">
    <citation type="submission" date="2010-12" db="EMBL/GenBank/DDBJ databases">
        <title>Complete sequence of Variovorax paradoxus EPS.</title>
        <authorList>
            <consortium name="US DOE Joint Genome Institute"/>
            <person name="Lucas S."/>
            <person name="Copeland A."/>
            <person name="Lapidus A."/>
            <person name="Cheng J.-F."/>
            <person name="Goodwin L."/>
            <person name="Pitluck S."/>
            <person name="Teshima H."/>
            <person name="Detter J.C."/>
            <person name="Han C."/>
            <person name="Tapia R."/>
            <person name="Land M."/>
            <person name="Hauser L."/>
            <person name="Kyrpides N."/>
            <person name="Ivanova N."/>
            <person name="Ovchinnikova G."/>
            <person name="Orwin P."/>
            <person name="Han J.-I.G."/>
            <person name="Woyke T."/>
        </authorList>
    </citation>
    <scope>NUCLEOTIDE SEQUENCE [LARGE SCALE GENOMIC DNA]</scope>
    <source>
        <strain evidence="8">EPS</strain>
    </source>
</reference>
<dbReference type="InterPro" id="IPR016071">
    <property type="entry name" value="Staphylococal_nuclease_OB-fold"/>
</dbReference>
<keyword evidence="2" id="KW-0255">Endonuclease</keyword>
<dbReference type="RefSeq" id="WP_013541183.1">
    <property type="nucleotide sequence ID" value="NC_014931.1"/>
</dbReference>
<evidence type="ECO:0000313" key="8">
    <source>
        <dbReference type="Proteomes" id="UP000008917"/>
    </source>
</evidence>
<proteinExistence type="predicted"/>
<keyword evidence="1" id="KW-0540">Nuclease</keyword>
<evidence type="ECO:0000313" key="7">
    <source>
        <dbReference type="EMBL" id="ADU36954.1"/>
    </source>
</evidence>
<dbReference type="AlphaFoldDB" id="E6V3T0"/>
<evidence type="ECO:0000256" key="1">
    <source>
        <dbReference type="ARBA" id="ARBA00022722"/>
    </source>
</evidence>
<dbReference type="Proteomes" id="UP000008917">
    <property type="component" value="Chromosome"/>
</dbReference>
<dbReference type="GO" id="GO:0016787">
    <property type="term" value="F:hydrolase activity"/>
    <property type="evidence" value="ECO:0007669"/>
    <property type="project" value="UniProtKB-KW"/>
</dbReference>
<dbReference type="InterPro" id="IPR035437">
    <property type="entry name" value="SNase_OB-fold_sf"/>
</dbReference>
<dbReference type="HOGENOM" id="CLU_046484_11_0_4"/>
<dbReference type="Gene3D" id="2.40.50.90">
    <property type="match status" value="1"/>
</dbReference>
<evidence type="ECO:0000259" key="6">
    <source>
        <dbReference type="PROSITE" id="PS50830"/>
    </source>
</evidence>
<dbReference type="PANTHER" id="PTHR12302:SF3">
    <property type="entry name" value="SERINE_THREONINE-PROTEIN KINASE 31"/>
    <property type="match status" value="1"/>
</dbReference>
<dbReference type="GO" id="GO:0004519">
    <property type="term" value="F:endonuclease activity"/>
    <property type="evidence" value="ECO:0007669"/>
    <property type="project" value="UniProtKB-KW"/>
</dbReference>
<feature type="region of interest" description="Disordered" evidence="4">
    <location>
        <begin position="169"/>
        <end position="190"/>
    </location>
</feature>
<name>E6V3T0_VARPE</name>
<dbReference type="SUPFAM" id="SSF50199">
    <property type="entry name" value="Staphylococcal nuclease"/>
    <property type="match status" value="1"/>
</dbReference>
<feature type="domain" description="TNase-like" evidence="6">
    <location>
        <begin position="21"/>
        <end position="160"/>
    </location>
</feature>
<feature type="chain" id="PRO_5003210592" evidence="5">
    <location>
        <begin position="21"/>
        <end position="190"/>
    </location>
</feature>
<protein>
    <submittedName>
        <fullName evidence="7">Nuclease (SNase domain-containing protein)</fullName>
    </submittedName>
</protein>
<dbReference type="PANTHER" id="PTHR12302">
    <property type="entry name" value="EBNA2 BINDING PROTEIN P100"/>
    <property type="match status" value="1"/>
</dbReference>
<dbReference type="Pfam" id="PF00565">
    <property type="entry name" value="SNase"/>
    <property type="match status" value="1"/>
</dbReference>
<dbReference type="PROSITE" id="PS50830">
    <property type="entry name" value="TNASE_3"/>
    <property type="match status" value="1"/>
</dbReference>
<feature type="signal peptide" evidence="5">
    <location>
        <begin position="1"/>
        <end position="20"/>
    </location>
</feature>
<dbReference type="STRING" id="595537.Varpa_2756"/>
<dbReference type="OrthoDB" id="9805504at2"/>
<feature type="compositionally biased region" description="Basic and acidic residues" evidence="4">
    <location>
        <begin position="169"/>
        <end position="180"/>
    </location>
</feature>
<keyword evidence="5" id="KW-0732">Signal</keyword>
<dbReference type="EMBL" id="CP002417">
    <property type="protein sequence ID" value="ADU36954.1"/>
    <property type="molecule type" value="Genomic_DNA"/>
</dbReference>
<dbReference type="KEGG" id="vpe:Varpa_2756"/>
<keyword evidence="3" id="KW-0378">Hydrolase</keyword>
<reference evidence="7 8" key="2">
    <citation type="journal article" date="2013" name="Genome Announc.">
        <title>Genome of the Root-Associated Plant Growth-Promoting Bacterium Variovorax paradoxus Strain EPS.</title>
        <authorList>
            <person name="Han J.I."/>
            <person name="Spain J.C."/>
            <person name="Leadbetter J.R."/>
            <person name="Ovchinnikova G."/>
            <person name="Goodwin L.A."/>
            <person name="Han C.S."/>
            <person name="Woyke T."/>
            <person name="Davenport K.W."/>
            <person name="Orwin P.M."/>
        </authorList>
    </citation>
    <scope>NUCLEOTIDE SEQUENCE [LARGE SCALE GENOMIC DNA]</scope>
    <source>
        <strain evidence="7 8">EPS</strain>
    </source>
</reference>
<evidence type="ECO:0000256" key="5">
    <source>
        <dbReference type="SAM" id="SignalP"/>
    </source>
</evidence>
<dbReference type="eggNOG" id="COG1525">
    <property type="taxonomic scope" value="Bacteria"/>
</dbReference>
<organism evidence="7 8">
    <name type="scientific">Variovorax paradoxus (strain EPS)</name>
    <dbReference type="NCBI Taxonomy" id="595537"/>
    <lineage>
        <taxon>Bacteria</taxon>
        <taxon>Pseudomonadati</taxon>
        <taxon>Pseudomonadota</taxon>
        <taxon>Betaproteobacteria</taxon>
        <taxon>Burkholderiales</taxon>
        <taxon>Comamonadaceae</taxon>
        <taxon>Variovorax</taxon>
    </lineage>
</organism>